<organism evidence="1 2">
    <name type="scientific">Hymenobacter frigidus</name>
    <dbReference type="NCBI Taxonomy" id="1524095"/>
    <lineage>
        <taxon>Bacteria</taxon>
        <taxon>Pseudomonadati</taxon>
        <taxon>Bacteroidota</taxon>
        <taxon>Cytophagia</taxon>
        <taxon>Cytophagales</taxon>
        <taxon>Hymenobacteraceae</taxon>
        <taxon>Hymenobacter</taxon>
    </lineage>
</organism>
<sequence length="162" mass="18465">MTPNPEFDKRIARLPALFHELMAQPLYLRSEIFSRERIVKPDVPTAGNYVFYENGLPMYVGRSRRLRSRLQEHGRDGSGHNDANFAFLLAYESATDQNIDITRTRAALSDCTEFSPVFLACKRRVAAMSVRFLSVPDDLEQGLLEVYAALALPTRYNDFQTS</sequence>
<keyword evidence="2" id="KW-1185">Reference proteome</keyword>
<evidence type="ECO:0000313" key="2">
    <source>
        <dbReference type="Proteomes" id="UP000637774"/>
    </source>
</evidence>
<proteinExistence type="predicted"/>
<dbReference type="RefSeq" id="WP_188560608.1">
    <property type="nucleotide sequence ID" value="NZ_BMGY01000004.1"/>
</dbReference>
<dbReference type="Proteomes" id="UP000637774">
    <property type="component" value="Unassembled WGS sequence"/>
</dbReference>
<reference evidence="2" key="1">
    <citation type="journal article" date="2019" name="Int. J. Syst. Evol. Microbiol.">
        <title>The Global Catalogue of Microorganisms (GCM) 10K type strain sequencing project: providing services to taxonomists for standard genome sequencing and annotation.</title>
        <authorList>
            <consortium name="The Broad Institute Genomics Platform"/>
            <consortium name="The Broad Institute Genome Sequencing Center for Infectious Disease"/>
            <person name="Wu L."/>
            <person name="Ma J."/>
        </authorList>
    </citation>
    <scope>NUCLEOTIDE SEQUENCE [LARGE SCALE GENOMIC DNA]</scope>
    <source>
        <strain evidence="2">CGMCC 1.14966</strain>
    </source>
</reference>
<gene>
    <name evidence="1" type="ORF">GCM10011495_06730</name>
</gene>
<name>A0ABQ1ZZ18_9BACT</name>
<evidence type="ECO:0008006" key="3">
    <source>
        <dbReference type="Google" id="ProtNLM"/>
    </source>
</evidence>
<comment type="caution">
    <text evidence="1">The sequence shown here is derived from an EMBL/GenBank/DDBJ whole genome shotgun (WGS) entry which is preliminary data.</text>
</comment>
<evidence type="ECO:0000313" key="1">
    <source>
        <dbReference type="EMBL" id="GGH80867.1"/>
    </source>
</evidence>
<accession>A0ABQ1ZZ18</accession>
<dbReference type="EMBL" id="BMGY01000004">
    <property type="protein sequence ID" value="GGH80867.1"/>
    <property type="molecule type" value="Genomic_DNA"/>
</dbReference>
<protein>
    <recommendedName>
        <fullName evidence="3">GIY-YIG domain-containing protein</fullName>
    </recommendedName>
</protein>